<dbReference type="EMBL" id="JBCNJP010000027">
    <property type="protein sequence ID" value="KAK9052962.1"/>
    <property type="molecule type" value="Genomic_DNA"/>
</dbReference>
<protein>
    <submittedName>
        <fullName evidence="2">Uncharacterized protein</fullName>
    </submittedName>
</protein>
<proteinExistence type="predicted"/>
<organism evidence="2 3">
    <name type="scientific">Deinandra increscens subsp. villosa</name>
    <dbReference type="NCBI Taxonomy" id="3103831"/>
    <lineage>
        <taxon>Eukaryota</taxon>
        <taxon>Viridiplantae</taxon>
        <taxon>Streptophyta</taxon>
        <taxon>Embryophyta</taxon>
        <taxon>Tracheophyta</taxon>
        <taxon>Spermatophyta</taxon>
        <taxon>Magnoliopsida</taxon>
        <taxon>eudicotyledons</taxon>
        <taxon>Gunneridae</taxon>
        <taxon>Pentapetalae</taxon>
        <taxon>asterids</taxon>
        <taxon>campanulids</taxon>
        <taxon>Asterales</taxon>
        <taxon>Asteraceae</taxon>
        <taxon>Asteroideae</taxon>
        <taxon>Heliantheae alliance</taxon>
        <taxon>Madieae</taxon>
        <taxon>Madiinae</taxon>
        <taxon>Deinandra</taxon>
    </lineage>
</organism>
<comment type="caution">
    <text evidence="2">The sequence shown here is derived from an EMBL/GenBank/DDBJ whole genome shotgun (WGS) entry which is preliminary data.</text>
</comment>
<accession>A0AAP0GLL5</accession>
<dbReference type="AlphaFoldDB" id="A0AAP0GLL5"/>
<dbReference type="Pfam" id="PF03357">
    <property type="entry name" value="Snf7"/>
    <property type="match status" value="1"/>
</dbReference>
<dbReference type="InterPro" id="IPR005024">
    <property type="entry name" value="Snf7_fam"/>
</dbReference>
<name>A0AAP0GLL5_9ASTR</name>
<sequence>MSFLFGKKKTPAELLRENKRMLDKSIRDIERERQGLQTQEKKLIAEIKKSAKQGQMGAVKVMAKDLIRTRHQIEKFYKLKSQLQGVSLRIQTLKSTQAMGEAMKGVTKAMGQMNRQMNLPSLQKIMQEFERQNEKMEMVSEVMGDAIDDALEGDEEEDETEELVSQVLDEIGIDINQEFFMVIPILTTALFYRACSEYEYYYALLRDFPNLRFIINRGINSIDENLVTTCFLNKHEDLYRRLVWELGPVVLLRAAIYDKALKRAAEKQKINAMPILYIHYPL</sequence>
<evidence type="ECO:0000313" key="2">
    <source>
        <dbReference type="EMBL" id="KAK9052962.1"/>
    </source>
</evidence>
<dbReference type="GO" id="GO:0007034">
    <property type="term" value="P:vacuolar transport"/>
    <property type="evidence" value="ECO:0007669"/>
    <property type="project" value="InterPro"/>
</dbReference>
<gene>
    <name evidence="2" type="ORF">SSX86_029592</name>
</gene>
<evidence type="ECO:0000256" key="1">
    <source>
        <dbReference type="SAM" id="Coils"/>
    </source>
</evidence>
<evidence type="ECO:0000313" key="3">
    <source>
        <dbReference type="Proteomes" id="UP001408789"/>
    </source>
</evidence>
<dbReference type="PANTHER" id="PTHR10476">
    <property type="entry name" value="CHARGED MULTIVESICULAR BODY PROTEIN"/>
    <property type="match status" value="1"/>
</dbReference>
<feature type="coiled-coil region" evidence="1">
    <location>
        <begin position="12"/>
        <end position="46"/>
    </location>
</feature>
<dbReference type="Proteomes" id="UP001408789">
    <property type="component" value="Unassembled WGS sequence"/>
</dbReference>
<keyword evidence="1" id="KW-0175">Coiled coil</keyword>
<reference evidence="2 3" key="1">
    <citation type="submission" date="2024-04" db="EMBL/GenBank/DDBJ databases">
        <title>The reference genome of an endangered Asteraceae, Deinandra increscens subsp. villosa, native to the Central Coast of California.</title>
        <authorList>
            <person name="Guilliams M."/>
            <person name="Hasenstab-Lehman K."/>
            <person name="Meyer R."/>
            <person name="Mcevoy S."/>
        </authorList>
    </citation>
    <scope>NUCLEOTIDE SEQUENCE [LARGE SCALE GENOMIC DNA]</scope>
    <source>
        <tissue evidence="2">Leaf</tissue>
    </source>
</reference>
<keyword evidence="3" id="KW-1185">Reference proteome</keyword>
<dbReference type="Gene3D" id="6.10.140.1230">
    <property type="match status" value="1"/>
</dbReference>